<dbReference type="Gene3D" id="3.20.20.70">
    <property type="entry name" value="Aldolase class I"/>
    <property type="match status" value="1"/>
</dbReference>
<comment type="cofactor">
    <cofactor evidence="1">
        <name>[4Fe-4S] cluster</name>
        <dbReference type="ChEBI" id="CHEBI:49883"/>
    </cofactor>
</comment>
<dbReference type="AlphaFoldDB" id="A0A1W1VU50"/>
<evidence type="ECO:0000313" key="9">
    <source>
        <dbReference type="Proteomes" id="UP000192569"/>
    </source>
</evidence>
<dbReference type="EMBL" id="LT838272">
    <property type="protein sequence ID" value="SMB96424.1"/>
    <property type="molecule type" value="Genomic_DNA"/>
</dbReference>
<dbReference type="SUPFAM" id="SSF102114">
    <property type="entry name" value="Radical SAM enzymes"/>
    <property type="match status" value="1"/>
</dbReference>
<gene>
    <name evidence="8" type="ORF">SAMN00808754_1483</name>
</gene>
<dbReference type="InterPro" id="IPR007197">
    <property type="entry name" value="rSAM"/>
</dbReference>
<organism evidence="8 9">
    <name type="scientific">Thermanaeromonas toyohensis ToBE</name>
    <dbReference type="NCBI Taxonomy" id="698762"/>
    <lineage>
        <taxon>Bacteria</taxon>
        <taxon>Bacillati</taxon>
        <taxon>Bacillota</taxon>
        <taxon>Clostridia</taxon>
        <taxon>Neomoorellales</taxon>
        <taxon>Neomoorellaceae</taxon>
        <taxon>Thermanaeromonas</taxon>
    </lineage>
</organism>
<dbReference type="GO" id="GO:0016829">
    <property type="term" value="F:lyase activity"/>
    <property type="evidence" value="ECO:0007669"/>
    <property type="project" value="UniProtKB-KW"/>
</dbReference>
<evidence type="ECO:0000256" key="5">
    <source>
        <dbReference type="ARBA" id="ARBA00023004"/>
    </source>
</evidence>
<accession>A0A1W1VU50</accession>
<dbReference type="STRING" id="698762.SAMN00808754_1483"/>
<sequence length="247" mass="27274">MIIGGLLKTSFSEYPGKVAAVVFTMGCNFRCPWCHNPGLVDPMRYVHEVPVRDVLQFLEGRRKFLDAVVVSGGEPTLQADILSFLRELKSMGYAVKLDTNGSRPDVLEKLLGEGLADCVAVDYKVPFGLYRRVLTSGYTGAGPCNPNQVKASIAVALGHSESYIRTTVVPDIHTPEVLGKMRNDLEKLVRPGVTVPEPGSGKWRLQEFRDTGDLLGPRVWERPGFLAWFRRQSGSRKAGRVACGVRR</sequence>
<dbReference type="InterPro" id="IPR013785">
    <property type="entry name" value="Aldolase_TIM"/>
</dbReference>
<feature type="domain" description="Radical SAM core" evidence="7">
    <location>
        <begin position="13"/>
        <end position="230"/>
    </location>
</feature>
<keyword evidence="6" id="KW-0411">Iron-sulfur</keyword>
<keyword evidence="2" id="KW-0004">4Fe-4S</keyword>
<keyword evidence="9" id="KW-1185">Reference proteome</keyword>
<dbReference type="PANTHER" id="PTHR30352:SF13">
    <property type="entry name" value="GLYCYL-RADICAL ENZYME ACTIVATING ENZYME YJJW-RELATED"/>
    <property type="match status" value="1"/>
</dbReference>
<evidence type="ECO:0000256" key="4">
    <source>
        <dbReference type="ARBA" id="ARBA00022723"/>
    </source>
</evidence>
<protein>
    <submittedName>
        <fullName evidence="8">Pyruvate formate lyase activating enzyme</fullName>
    </submittedName>
</protein>
<keyword evidence="4" id="KW-0479">Metal-binding</keyword>
<dbReference type="RefSeq" id="WP_084665100.1">
    <property type="nucleotide sequence ID" value="NZ_LT838272.1"/>
</dbReference>
<dbReference type="PANTHER" id="PTHR30352">
    <property type="entry name" value="PYRUVATE FORMATE-LYASE-ACTIVATING ENZYME"/>
    <property type="match status" value="1"/>
</dbReference>
<dbReference type="Pfam" id="PF04055">
    <property type="entry name" value="Radical_SAM"/>
    <property type="match status" value="1"/>
</dbReference>
<reference evidence="8 9" key="1">
    <citation type="submission" date="2017-04" db="EMBL/GenBank/DDBJ databases">
        <authorList>
            <person name="Afonso C.L."/>
            <person name="Miller P.J."/>
            <person name="Scott M.A."/>
            <person name="Spackman E."/>
            <person name="Goraichik I."/>
            <person name="Dimitrov K.M."/>
            <person name="Suarez D.L."/>
            <person name="Swayne D.E."/>
        </authorList>
    </citation>
    <scope>NUCLEOTIDE SEQUENCE [LARGE SCALE GENOMIC DNA]</scope>
    <source>
        <strain evidence="8 9">ToBE</strain>
    </source>
</reference>
<evidence type="ECO:0000256" key="2">
    <source>
        <dbReference type="ARBA" id="ARBA00022485"/>
    </source>
</evidence>
<keyword evidence="3" id="KW-0949">S-adenosyl-L-methionine</keyword>
<evidence type="ECO:0000256" key="6">
    <source>
        <dbReference type="ARBA" id="ARBA00023014"/>
    </source>
</evidence>
<dbReference type="Proteomes" id="UP000192569">
    <property type="component" value="Chromosome I"/>
</dbReference>
<evidence type="ECO:0000256" key="1">
    <source>
        <dbReference type="ARBA" id="ARBA00001966"/>
    </source>
</evidence>
<evidence type="ECO:0000313" key="8">
    <source>
        <dbReference type="EMBL" id="SMB96424.1"/>
    </source>
</evidence>
<keyword evidence="8" id="KW-0456">Lyase</keyword>
<proteinExistence type="predicted"/>
<keyword evidence="5" id="KW-0408">Iron</keyword>
<keyword evidence="8" id="KW-0670">Pyruvate</keyword>
<dbReference type="SFLD" id="SFLDS00029">
    <property type="entry name" value="Radical_SAM"/>
    <property type="match status" value="1"/>
</dbReference>
<dbReference type="CDD" id="cd01335">
    <property type="entry name" value="Radical_SAM"/>
    <property type="match status" value="1"/>
</dbReference>
<dbReference type="NCBIfam" id="TIGR02495">
    <property type="entry name" value="NrdG2"/>
    <property type="match status" value="1"/>
</dbReference>
<dbReference type="SFLD" id="SFLDG01094">
    <property type="entry name" value="Uncharacterised_Radical_SAM_Su"/>
    <property type="match status" value="1"/>
</dbReference>
<dbReference type="PROSITE" id="PS51918">
    <property type="entry name" value="RADICAL_SAM"/>
    <property type="match status" value="1"/>
</dbReference>
<name>A0A1W1VU50_9FIRM</name>
<dbReference type="InterPro" id="IPR034457">
    <property type="entry name" value="Organic_radical-activating"/>
</dbReference>
<dbReference type="GO" id="GO:0051539">
    <property type="term" value="F:4 iron, 4 sulfur cluster binding"/>
    <property type="evidence" value="ECO:0007669"/>
    <property type="project" value="UniProtKB-KW"/>
</dbReference>
<dbReference type="GO" id="GO:0046872">
    <property type="term" value="F:metal ion binding"/>
    <property type="evidence" value="ECO:0007669"/>
    <property type="project" value="UniProtKB-KW"/>
</dbReference>
<evidence type="ECO:0000259" key="7">
    <source>
        <dbReference type="PROSITE" id="PS51918"/>
    </source>
</evidence>
<dbReference type="OrthoDB" id="9782387at2"/>
<dbReference type="InterPro" id="IPR012840">
    <property type="entry name" value="NrdG2"/>
</dbReference>
<evidence type="ECO:0000256" key="3">
    <source>
        <dbReference type="ARBA" id="ARBA00022691"/>
    </source>
</evidence>
<dbReference type="InterPro" id="IPR058240">
    <property type="entry name" value="rSAM_sf"/>
</dbReference>